<sequence length="215" mass="23174">MSPYRLPLVLRSGTSVKRASYPPSLAGGYHATSTTTTSSALWSDATRRRFQRPINAARSGSTIALTRTLAAVTGAVKLWKPPPVPRLSTNVSQHVLFAEITILLDPPAARGNCGGPGSLPRYSASNLSTVRSDHNMATDANHLPTRAIRPRNGPNQPRKKSRRPDVRTAAAIHQARRLPSAGGAETQLQVITEQLAHIPVMIQQVTQQVTLQVTT</sequence>
<organism evidence="1 2">
    <name type="scientific">Hyalomma asiaticum</name>
    <name type="common">Tick</name>
    <dbReference type="NCBI Taxonomy" id="266040"/>
    <lineage>
        <taxon>Eukaryota</taxon>
        <taxon>Metazoa</taxon>
        <taxon>Ecdysozoa</taxon>
        <taxon>Arthropoda</taxon>
        <taxon>Chelicerata</taxon>
        <taxon>Arachnida</taxon>
        <taxon>Acari</taxon>
        <taxon>Parasitiformes</taxon>
        <taxon>Ixodida</taxon>
        <taxon>Ixodoidea</taxon>
        <taxon>Ixodidae</taxon>
        <taxon>Hyalomminae</taxon>
        <taxon>Hyalomma</taxon>
    </lineage>
</organism>
<evidence type="ECO:0000313" key="2">
    <source>
        <dbReference type="Proteomes" id="UP000821845"/>
    </source>
</evidence>
<evidence type="ECO:0000313" key="1">
    <source>
        <dbReference type="EMBL" id="KAH6929603.1"/>
    </source>
</evidence>
<gene>
    <name evidence="1" type="ORF">HPB50_003115</name>
</gene>
<dbReference type="Proteomes" id="UP000821845">
    <property type="component" value="Chromosome 5"/>
</dbReference>
<reference evidence="1" key="1">
    <citation type="submission" date="2020-05" db="EMBL/GenBank/DDBJ databases">
        <title>Large-scale comparative analyses of tick genomes elucidate their genetic diversity and vector capacities.</title>
        <authorList>
            <person name="Jia N."/>
            <person name="Wang J."/>
            <person name="Shi W."/>
            <person name="Du L."/>
            <person name="Sun Y."/>
            <person name="Zhan W."/>
            <person name="Jiang J."/>
            <person name="Wang Q."/>
            <person name="Zhang B."/>
            <person name="Ji P."/>
            <person name="Sakyi L.B."/>
            <person name="Cui X."/>
            <person name="Yuan T."/>
            <person name="Jiang B."/>
            <person name="Yang W."/>
            <person name="Lam T.T.-Y."/>
            <person name="Chang Q."/>
            <person name="Ding S."/>
            <person name="Wang X."/>
            <person name="Zhu J."/>
            <person name="Ruan X."/>
            <person name="Zhao L."/>
            <person name="Wei J."/>
            <person name="Que T."/>
            <person name="Du C."/>
            <person name="Cheng J."/>
            <person name="Dai P."/>
            <person name="Han X."/>
            <person name="Huang E."/>
            <person name="Gao Y."/>
            <person name="Liu J."/>
            <person name="Shao H."/>
            <person name="Ye R."/>
            <person name="Li L."/>
            <person name="Wei W."/>
            <person name="Wang X."/>
            <person name="Wang C."/>
            <person name="Yang T."/>
            <person name="Huo Q."/>
            <person name="Li W."/>
            <person name="Guo W."/>
            <person name="Chen H."/>
            <person name="Zhou L."/>
            <person name="Ni X."/>
            <person name="Tian J."/>
            <person name="Zhou Y."/>
            <person name="Sheng Y."/>
            <person name="Liu T."/>
            <person name="Pan Y."/>
            <person name="Xia L."/>
            <person name="Li J."/>
            <person name="Zhao F."/>
            <person name="Cao W."/>
        </authorList>
    </citation>
    <scope>NUCLEOTIDE SEQUENCE</scope>
    <source>
        <strain evidence="1">Hyas-2018</strain>
    </source>
</reference>
<accession>A0ACB7S4A6</accession>
<protein>
    <submittedName>
        <fullName evidence="1">Uncharacterized protein</fullName>
    </submittedName>
</protein>
<proteinExistence type="predicted"/>
<name>A0ACB7S4A6_HYAAI</name>
<comment type="caution">
    <text evidence="1">The sequence shown here is derived from an EMBL/GenBank/DDBJ whole genome shotgun (WGS) entry which is preliminary data.</text>
</comment>
<keyword evidence="2" id="KW-1185">Reference proteome</keyword>
<dbReference type="EMBL" id="CM023485">
    <property type="protein sequence ID" value="KAH6929603.1"/>
    <property type="molecule type" value="Genomic_DNA"/>
</dbReference>